<sequence length="194" mass="21638">MSPRVFSAVLLALFSLTAASDPECEALTRTLEDRTKILGKWFLYAGTSECEDSLTKLKTIKSSWLELVPIPESDDVTLYYGDKMDGKCYLGSANSTYDGQVTRATFYYNSSSHVHYGKHLALCPDCILWVDSPQGESQGCRNTFLYTKTGDLAEADQVVFKKQLACLNFKLDLFYGDSSELCPYQKVDTIVPSV</sequence>
<dbReference type="PANTHER" id="PTHR11967:SF2">
    <property type="entry name" value="ALPHA-1-ACID GLYCOPROTEIN 1"/>
    <property type="match status" value="1"/>
</dbReference>
<evidence type="ECO:0000256" key="5">
    <source>
        <dbReference type="SAM" id="SignalP"/>
    </source>
</evidence>
<dbReference type="Ensembl" id="ENSSFAT00005009068.1">
    <property type="protein sequence ID" value="ENSSFAP00005008648.1"/>
    <property type="gene ID" value="ENSSFAG00005005008.1"/>
</dbReference>
<evidence type="ECO:0008006" key="8">
    <source>
        <dbReference type="Google" id="ProtNLM"/>
    </source>
</evidence>
<name>A0A672GBR0_SALFA</name>
<evidence type="ECO:0000256" key="3">
    <source>
        <dbReference type="ARBA" id="ARBA00022729"/>
    </source>
</evidence>
<dbReference type="InterPro" id="IPR012674">
    <property type="entry name" value="Calycin"/>
</dbReference>
<dbReference type="SUPFAM" id="SSF50814">
    <property type="entry name" value="Lipocalins"/>
    <property type="match status" value="1"/>
</dbReference>
<keyword evidence="7" id="KW-1185">Reference proteome</keyword>
<feature type="signal peptide" evidence="5">
    <location>
        <begin position="1"/>
        <end position="19"/>
    </location>
</feature>
<evidence type="ECO:0000313" key="7">
    <source>
        <dbReference type="Proteomes" id="UP000472267"/>
    </source>
</evidence>
<dbReference type="AlphaFoldDB" id="A0A672GBR0"/>
<dbReference type="Ensembl" id="ENSSFAT00005009039.1">
    <property type="protein sequence ID" value="ENSSFAP00005008623.1"/>
    <property type="gene ID" value="ENSSFAG00005005008.1"/>
</dbReference>
<accession>A0A672GBR0</accession>
<keyword evidence="3 5" id="KW-0732">Signal</keyword>
<evidence type="ECO:0000256" key="2">
    <source>
        <dbReference type="ARBA" id="ARBA00022525"/>
    </source>
</evidence>
<reference evidence="6" key="1">
    <citation type="submission" date="2019-06" db="EMBL/GenBank/DDBJ databases">
        <authorList>
            <consortium name="Wellcome Sanger Institute Data Sharing"/>
        </authorList>
    </citation>
    <scope>NUCLEOTIDE SEQUENCE [LARGE SCALE GENOMIC DNA]</scope>
</reference>
<evidence type="ECO:0000256" key="4">
    <source>
        <dbReference type="ARBA" id="ARBA00023180"/>
    </source>
</evidence>
<dbReference type="Ensembl" id="ENSSFAT00005009038.1">
    <property type="protein sequence ID" value="ENSSFAP00005008622.1"/>
    <property type="gene ID" value="ENSSFAG00005005008.1"/>
</dbReference>
<feature type="chain" id="PRO_5044627314" description="Apolipoprotein M" evidence="5">
    <location>
        <begin position="20"/>
        <end position="194"/>
    </location>
</feature>
<protein>
    <recommendedName>
        <fullName evidence="8">Apolipoprotein M</fullName>
    </recommendedName>
</protein>
<reference evidence="6" key="2">
    <citation type="submission" date="2025-05" db="UniProtKB">
        <authorList>
            <consortium name="Ensembl"/>
        </authorList>
    </citation>
    <scope>IDENTIFICATION</scope>
</reference>
<dbReference type="Proteomes" id="UP000472267">
    <property type="component" value="Chromosome 12"/>
</dbReference>
<dbReference type="PANTHER" id="PTHR11967">
    <property type="entry name" value="ALPHA-1-ACID GLYCOPROTEIN"/>
    <property type="match status" value="1"/>
</dbReference>
<dbReference type="Gene3D" id="2.40.128.20">
    <property type="match status" value="1"/>
</dbReference>
<comment type="subcellular location">
    <subcellularLocation>
        <location evidence="1">Secreted</location>
    </subcellularLocation>
</comment>
<dbReference type="Ensembl" id="ENSSFAT00005009049.1">
    <property type="protein sequence ID" value="ENSSFAP00005008630.1"/>
    <property type="gene ID" value="ENSSFAG00005005008.1"/>
</dbReference>
<dbReference type="Ensembl" id="ENSSFAT00005009057.1">
    <property type="protein sequence ID" value="ENSSFAP00005008637.1"/>
    <property type="gene ID" value="ENSSFAG00005005008.1"/>
</dbReference>
<dbReference type="GO" id="GO:0005576">
    <property type="term" value="C:extracellular region"/>
    <property type="evidence" value="ECO:0007669"/>
    <property type="project" value="UniProtKB-SubCell"/>
</dbReference>
<organism evidence="6 7">
    <name type="scientific">Salarias fasciatus</name>
    <name type="common">Jewelled blenny</name>
    <name type="synonym">Blennius fasciatus</name>
    <dbReference type="NCBI Taxonomy" id="181472"/>
    <lineage>
        <taxon>Eukaryota</taxon>
        <taxon>Metazoa</taxon>
        <taxon>Chordata</taxon>
        <taxon>Craniata</taxon>
        <taxon>Vertebrata</taxon>
        <taxon>Euteleostomi</taxon>
        <taxon>Actinopterygii</taxon>
        <taxon>Neopterygii</taxon>
        <taxon>Teleostei</taxon>
        <taxon>Neoteleostei</taxon>
        <taxon>Acanthomorphata</taxon>
        <taxon>Ovalentaria</taxon>
        <taxon>Blenniimorphae</taxon>
        <taxon>Blenniiformes</taxon>
        <taxon>Blennioidei</taxon>
        <taxon>Blenniidae</taxon>
        <taxon>Salariinae</taxon>
        <taxon>Salarias</taxon>
    </lineage>
</organism>
<dbReference type="OMA" id="CPYESEA"/>
<proteinExistence type="predicted"/>
<keyword evidence="4" id="KW-0325">Glycoprotein</keyword>
<evidence type="ECO:0000256" key="1">
    <source>
        <dbReference type="ARBA" id="ARBA00004613"/>
    </source>
</evidence>
<dbReference type="Ensembl" id="ENSSFAT00005009035.1">
    <property type="protein sequence ID" value="ENSSFAP00005008619.1"/>
    <property type="gene ID" value="ENSSFAG00005005008.1"/>
</dbReference>
<evidence type="ECO:0000313" key="6">
    <source>
        <dbReference type="Ensembl" id="ENSSFAP00005008619.1"/>
    </source>
</evidence>
<keyword evidence="2" id="KW-0964">Secreted</keyword>
<dbReference type="Ensembl" id="ENSSFAT00005009064.1">
    <property type="protein sequence ID" value="ENSSFAP00005008644.1"/>
    <property type="gene ID" value="ENSSFAG00005005008.1"/>
</dbReference>